<dbReference type="PROSITE" id="PS51918">
    <property type="entry name" value="RADICAL_SAM"/>
    <property type="match status" value="1"/>
</dbReference>
<keyword evidence="4" id="KW-0479">Metal-binding</keyword>
<dbReference type="SFLD" id="SFLDS00029">
    <property type="entry name" value="Radical_SAM"/>
    <property type="match status" value="1"/>
</dbReference>
<evidence type="ECO:0000256" key="6">
    <source>
        <dbReference type="ARBA" id="ARBA00023014"/>
    </source>
</evidence>
<dbReference type="SMART" id="SM00729">
    <property type="entry name" value="Elp3"/>
    <property type="match status" value="1"/>
</dbReference>
<dbReference type="SFLD" id="SFLDG01091">
    <property type="entry name" value="uncharacterized_CHP01210-like"/>
    <property type="match status" value="1"/>
</dbReference>
<dbReference type="SFLD" id="SFLDG01086">
    <property type="entry name" value="elongater_protein-like"/>
    <property type="match status" value="1"/>
</dbReference>
<dbReference type="InterPro" id="IPR005911">
    <property type="entry name" value="YhcC-like"/>
</dbReference>
<evidence type="ECO:0000256" key="3">
    <source>
        <dbReference type="ARBA" id="ARBA00022691"/>
    </source>
</evidence>
<keyword evidence="2" id="KW-0004">4Fe-4S</keyword>
<dbReference type="NCBIfam" id="TIGR01212">
    <property type="entry name" value="TIGR01212 family radical SAM protein"/>
    <property type="match status" value="1"/>
</dbReference>
<keyword evidence="6" id="KW-0411">Iron-sulfur</keyword>
<dbReference type="Pfam" id="PF04055">
    <property type="entry name" value="Radical_SAM"/>
    <property type="match status" value="1"/>
</dbReference>
<accession>A0ABV6YU44</accession>
<keyword evidence="5" id="KW-0408">Iron</keyword>
<dbReference type="Pfam" id="PF16199">
    <property type="entry name" value="Radical_SAM_C"/>
    <property type="match status" value="1"/>
</dbReference>
<dbReference type="InterPro" id="IPR032432">
    <property type="entry name" value="Radical_SAM_C"/>
</dbReference>
<evidence type="ECO:0000313" key="8">
    <source>
        <dbReference type="EMBL" id="MFC1849601.1"/>
    </source>
</evidence>
<organism evidence="8 9">
    <name type="scientific">candidate division CSSED10-310 bacterium</name>
    <dbReference type="NCBI Taxonomy" id="2855610"/>
    <lineage>
        <taxon>Bacteria</taxon>
        <taxon>Bacteria division CSSED10-310</taxon>
    </lineage>
</organism>
<dbReference type="InterPro" id="IPR006638">
    <property type="entry name" value="Elp3/MiaA/NifB-like_rSAM"/>
</dbReference>
<proteinExistence type="predicted"/>
<dbReference type="InterPro" id="IPR039661">
    <property type="entry name" value="ELP3"/>
</dbReference>
<dbReference type="PANTHER" id="PTHR11135">
    <property type="entry name" value="HISTONE ACETYLTRANSFERASE-RELATED"/>
    <property type="match status" value="1"/>
</dbReference>
<evidence type="ECO:0000256" key="2">
    <source>
        <dbReference type="ARBA" id="ARBA00022485"/>
    </source>
</evidence>
<evidence type="ECO:0000256" key="5">
    <source>
        <dbReference type="ARBA" id="ARBA00023004"/>
    </source>
</evidence>
<reference evidence="8 9" key="1">
    <citation type="submission" date="2024-09" db="EMBL/GenBank/DDBJ databases">
        <title>Laminarin stimulates single cell rates of sulfate reduction while oxygen inhibits transcriptomic activity in coastal marine sediment.</title>
        <authorList>
            <person name="Lindsay M."/>
            <person name="Orcutt B."/>
            <person name="Emerson D."/>
            <person name="Stepanauskas R."/>
            <person name="D'Angelo T."/>
        </authorList>
    </citation>
    <scope>NUCLEOTIDE SEQUENCE [LARGE SCALE GENOMIC DNA]</scope>
    <source>
        <strain evidence="8">SAG AM-311-K15</strain>
    </source>
</reference>
<protein>
    <submittedName>
        <fullName evidence="8">TIGR01212 family radical SAM protein</fullName>
    </submittedName>
</protein>
<name>A0ABV6YU44_UNCC1</name>
<evidence type="ECO:0000256" key="1">
    <source>
        <dbReference type="ARBA" id="ARBA00001966"/>
    </source>
</evidence>
<dbReference type="InterPro" id="IPR007197">
    <property type="entry name" value="rSAM"/>
</dbReference>
<dbReference type="InterPro" id="IPR058240">
    <property type="entry name" value="rSAM_sf"/>
</dbReference>
<feature type="domain" description="Radical SAM core" evidence="7">
    <location>
        <begin position="16"/>
        <end position="268"/>
    </location>
</feature>
<evidence type="ECO:0000259" key="7">
    <source>
        <dbReference type="PROSITE" id="PS51918"/>
    </source>
</evidence>
<comment type="cofactor">
    <cofactor evidence="1">
        <name>[4Fe-4S] cluster</name>
        <dbReference type="ChEBI" id="CHEBI:49883"/>
    </cofactor>
</comment>
<dbReference type="Gene3D" id="3.80.30.20">
    <property type="entry name" value="tm_1862 like domain"/>
    <property type="match status" value="1"/>
</dbReference>
<comment type="caution">
    <text evidence="8">The sequence shown here is derived from an EMBL/GenBank/DDBJ whole genome shotgun (WGS) entry which is preliminary data.</text>
</comment>
<dbReference type="EMBL" id="JBHPBY010000048">
    <property type="protein sequence ID" value="MFC1849601.1"/>
    <property type="molecule type" value="Genomic_DNA"/>
</dbReference>
<keyword evidence="3" id="KW-0949">S-adenosyl-L-methionine</keyword>
<dbReference type="PANTHER" id="PTHR11135:SF1">
    <property type="entry name" value="PROTEIN YHCC"/>
    <property type="match status" value="1"/>
</dbReference>
<keyword evidence="9" id="KW-1185">Reference proteome</keyword>
<sequence>MNREPYHKFSTELRSLFGCRVQKISLDAGYTCPNRDGTISHAGCIFCDNRAFSPAQGREKNLRIQLEQGMSFTRRRYKARKFIAYFQTFTNTYGPIARLKQDYDLVLEYDEVVGLAISTRPDCLSVQILDLIESYSSKKTVWLELGLQSIHNRTLKKINRGHTFEDFENALTLIADRKIRLCVHVILGLPGETYDDMMLTAETLAGLPLQAVKIHVFHVLQGTLVEHEFRAQKLTLFKLADYVATVTSFLERLPYSMTIQRLAADAPPQYLVAPLWITRKGEIIQAVEREFARRGTYQGFYDPRQEFKRG</sequence>
<dbReference type="SUPFAM" id="SSF102114">
    <property type="entry name" value="Radical SAM enzymes"/>
    <property type="match status" value="1"/>
</dbReference>
<gene>
    <name evidence="8" type="ORF">ACFL27_05270</name>
</gene>
<dbReference type="Proteomes" id="UP001594351">
    <property type="component" value="Unassembled WGS sequence"/>
</dbReference>
<evidence type="ECO:0000256" key="4">
    <source>
        <dbReference type="ARBA" id="ARBA00022723"/>
    </source>
</evidence>
<dbReference type="InterPro" id="IPR023404">
    <property type="entry name" value="rSAM_horseshoe"/>
</dbReference>
<evidence type="ECO:0000313" key="9">
    <source>
        <dbReference type="Proteomes" id="UP001594351"/>
    </source>
</evidence>